<dbReference type="Proteomes" id="UP000176480">
    <property type="component" value="Unassembled WGS sequence"/>
</dbReference>
<evidence type="ECO:0008006" key="3">
    <source>
        <dbReference type="Google" id="ProtNLM"/>
    </source>
</evidence>
<dbReference type="Pfam" id="PF05635">
    <property type="entry name" value="23S_rRNA_IVP"/>
    <property type="match status" value="1"/>
</dbReference>
<sequence>MLNIKSDIRNRCYLFSINVIAFIDTLTNKRSVWVITDQLIRSSTSIGANLVEATAASSRLEYKKYFEIALKSANETKYWLGLLRDTHLSDKNQTNNLLQEVTEISKMLGSAVIKLKSKKNF</sequence>
<accession>A0A1F7J7F7</accession>
<dbReference type="Gene3D" id="1.20.1440.60">
    <property type="entry name" value="23S rRNA-intervening sequence"/>
    <property type="match status" value="1"/>
</dbReference>
<dbReference type="PANTHER" id="PTHR38471:SF2">
    <property type="entry name" value="FOUR HELIX BUNDLE PROTEIN"/>
    <property type="match status" value="1"/>
</dbReference>
<dbReference type="STRING" id="1802067.A2966_04600"/>
<dbReference type="NCBIfam" id="TIGR02436">
    <property type="entry name" value="four helix bundle protein"/>
    <property type="match status" value="1"/>
</dbReference>
<comment type="caution">
    <text evidence="1">The sequence shown here is derived from an EMBL/GenBank/DDBJ whole genome shotgun (WGS) entry which is preliminary data.</text>
</comment>
<protein>
    <recommendedName>
        <fullName evidence="3">Four helix bundle protein</fullName>
    </recommendedName>
</protein>
<dbReference type="SUPFAM" id="SSF158446">
    <property type="entry name" value="IVS-encoded protein-like"/>
    <property type="match status" value="1"/>
</dbReference>
<dbReference type="PIRSF" id="PIRSF035652">
    <property type="entry name" value="CHP02436"/>
    <property type="match status" value="1"/>
</dbReference>
<evidence type="ECO:0000313" key="2">
    <source>
        <dbReference type="Proteomes" id="UP000176480"/>
    </source>
</evidence>
<name>A0A1F7J7F7_9BACT</name>
<dbReference type="PANTHER" id="PTHR38471">
    <property type="entry name" value="FOUR HELIX BUNDLE PROTEIN"/>
    <property type="match status" value="1"/>
</dbReference>
<dbReference type="AlphaFoldDB" id="A0A1F7J7F7"/>
<gene>
    <name evidence="1" type="ORF">A2966_04600</name>
</gene>
<evidence type="ECO:0000313" key="1">
    <source>
        <dbReference type="EMBL" id="OGK51538.1"/>
    </source>
</evidence>
<organism evidence="1 2">
    <name type="scientific">Candidatus Roizmanbacteria bacterium RIFCSPLOWO2_01_FULL_41_22</name>
    <dbReference type="NCBI Taxonomy" id="1802067"/>
    <lineage>
        <taxon>Bacteria</taxon>
        <taxon>Candidatus Roizmaniibacteriota</taxon>
    </lineage>
</organism>
<proteinExistence type="predicted"/>
<reference evidence="1 2" key="1">
    <citation type="journal article" date="2016" name="Nat. Commun.">
        <title>Thousands of microbial genomes shed light on interconnected biogeochemical processes in an aquifer system.</title>
        <authorList>
            <person name="Anantharaman K."/>
            <person name="Brown C.T."/>
            <person name="Hug L.A."/>
            <person name="Sharon I."/>
            <person name="Castelle C.J."/>
            <person name="Probst A.J."/>
            <person name="Thomas B.C."/>
            <person name="Singh A."/>
            <person name="Wilkins M.J."/>
            <person name="Karaoz U."/>
            <person name="Brodie E.L."/>
            <person name="Williams K.H."/>
            <person name="Hubbard S.S."/>
            <person name="Banfield J.F."/>
        </authorList>
    </citation>
    <scope>NUCLEOTIDE SEQUENCE [LARGE SCALE GENOMIC DNA]</scope>
</reference>
<dbReference type="InterPro" id="IPR036583">
    <property type="entry name" value="23S_rRNA_IVS_sf"/>
</dbReference>
<dbReference type="EMBL" id="MGAR01000026">
    <property type="protein sequence ID" value="OGK51538.1"/>
    <property type="molecule type" value="Genomic_DNA"/>
</dbReference>
<dbReference type="InterPro" id="IPR012657">
    <property type="entry name" value="23S_rRNA-intervening_sequence"/>
</dbReference>